<dbReference type="InterPro" id="IPR023214">
    <property type="entry name" value="HAD_sf"/>
</dbReference>
<dbReference type="NCBIfam" id="TIGR01509">
    <property type="entry name" value="HAD-SF-IA-v3"/>
    <property type="match status" value="1"/>
</dbReference>
<dbReference type="GO" id="GO:0005829">
    <property type="term" value="C:cytosol"/>
    <property type="evidence" value="ECO:0007669"/>
    <property type="project" value="TreeGrafter"/>
</dbReference>
<dbReference type="InterPro" id="IPR036412">
    <property type="entry name" value="HAD-like_sf"/>
</dbReference>
<evidence type="ECO:0000256" key="10">
    <source>
        <dbReference type="HAMAP-Rule" id="MF_00495"/>
    </source>
</evidence>
<evidence type="ECO:0000256" key="8">
    <source>
        <dbReference type="ARBA" id="ARBA00022842"/>
    </source>
</evidence>
<evidence type="ECO:0000256" key="4">
    <source>
        <dbReference type="ARBA" id="ARBA00006171"/>
    </source>
</evidence>
<dbReference type="GO" id="GO:0046872">
    <property type="term" value="F:metal ion binding"/>
    <property type="evidence" value="ECO:0007669"/>
    <property type="project" value="UniProtKB-KW"/>
</dbReference>
<dbReference type="GO" id="GO:0046295">
    <property type="term" value="P:glycolate biosynthetic process"/>
    <property type="evidence" value="ECO:0007669"/>
    <property type="project" value="UniProtKB-UniRule"/>
</dbReference>
<proteinExistence type="inferred from homology"/>
<keyword evidence="6 10" id="KW-0479">Metal-binding</keyword>
<keyword evidence="9 10" id="KW-0119">Carbohydrate metabolism</keyword>
<organism evidence="11 12">
    <name type="scientific">Hansschlegelia beijingensis</name>
    <dbReference type="NCBI Taxonomy" id="1133344"/>
    <lineage>
        <taxon>Bacteria</taxon>
        <taxon>Pseudomonadati</taxon>
        <taxon>Pseudomonadota</taxon>
        <taxon>Alphaproteobacteria</taxon>
        <taxon>Hyphomicrobiales</taxon>
        <taxon>Methylopilaceae</taxon>
        <taxon>Hansschlegelia</taxon>
    </lineage>
</organism>
<dbReference type="Gene3D" id="3.40.50.1000">
    <property type="entry name" value="HAD superfamily/HAD-like"/>
    <property type="match status" value="1"/>
</dbReference>
<dbReference type="PANTHER" id="PTHR43434:SF1">
    <property type="entry name" value="PHOSPHOGLYCOLATE PHOSPHATASE"/>
    <property type="match status" value="1"/>
</dbReference>
<dbReference type="InterPro" id="IPR050155">
    <property type="entry name" value="HAD-like_hydrolase_sf"/>
</dbReference>
<evidence type="ECO:0000256" key="3">
    <source>
        <dbReference type="ARBA" id="ARBA00004818"/>
    </source>
</evidence>
<dbReference type="InterPro" id="IPR023198">
    <property type="entry name" value="PGP-like_dom2"/>
</dbReference>
<dbReference type="InterPro" id="IPR037512">
    <property type="entry name" value="PGPase_prok"/>
</dbReference>
<dbReference type="PRINTS" id="PR00413">
    <property type="entry name" value="HADHALOGNASE"/>
</dbReference>
<feature type="active site" description="Nucleophile" evidence="10">
    <location>
        <position position="12"/>
    </location>
</feature>
<accession>A0A7W6D238</accession>
<protein>
    <recommendedName>
        <fullName evidence="5 10">Phosphoglycolate phosphatase</fullName>
        <shortName evidence="10">PGP</shortName>
        <shortName evidence="10">PGPase</shortName>
        <ecNumber evidence="5 10">3.1.3.18</ecNumber>
    </recommendedName>
</protein>
<evidence type="ECO:0000256" key="5">
    <source>
        <dbReference type="ARBA" id="ARBA00013078"/>
    </source>
</evidence>
<dbReference type="RefSeq" id="WP_183396356.1">
    <property type="nucleotide sequence ID" value="NZ_JACIDR010000006.1"/>
</dbReference>
<comment type="pathway">
    <text evidence="3 10">Organic acid metabolism; glycolate biosynthesis; glycolate from 2-phosphoglycolate: step 1/1.</text>
</comment>
<dbReference type="SFLD" id="SFLDG01135">
    <property type="entry name" value="C1.5.6:_HAD__Beta-PGM__Phospha"/>
    <property type="match status" value="1"/>
</dbReference>
<dbReference type="NCBIfam" id="TIGR01549">
    <property type="entry name" value="HAD-SF-IA-v1"/>
    <property type="match status" value="1"/>
</dbReference>
<keyword evidence="8 10" id="KW-0460">Magnesium</keyword>
<dbReference type="InterPro" id="IPR006439">
    <property type="entry name" value="HAD-SF_hydro_IA"/>
</dbReference>
<dbReference type="AlphaFoldDB" id="A0A7W6D238"/>
<feature type="binding site" evidence="10">
    <location>
        <position position="14"/>
    </location>
    <ligand>
        <name>Mg(2+)</name>
        <dbReference type="ChEBI" id="CHEBI:18420"/>
    </ligand>
</feature>
<comment type="function">
    <text evidence="10">Specifically catalyzes the dephosphorylation of 2-phosphoglycolate. Is involved in the dissimilation of the intracellular 2-phosphoglycolate formed during the DNA repair of 3'-phosphoglycolate ends, a major class of DNA lesions induced by oxidative stress.</text>
</comment>
<dbReference type="SFLD" id="SFLDG01129">
    <property type="entry name" value="C1.5:_HAD__Beta-PGM__Phosphata"/>
    <property type="match status" value="1"/>
</dbReference>
<reference evidence="11 12" key="1">
    <citation type="submission" date="2020-08" db="EMBL/GenBank/DDBJ databases">
        <title>Genomic Encyclopedia of Type Strains, Phase IV (KMG-IV): sequencing the most valuable type-strain genomes for metagenomic binning, comparative biology and taxonomic classification.</title>
        <authorList>
            <person name="Goeker M."/>
        </authorList>
    </citation>
    <scope>NUCLEOTIDE SEQUENCE [LARGE SCALE GENOMIC DNA]</scope>
    <source>
        <strain evidence="11 12">DSM 25481</strain>
    </source>
</reference>
<dbReference type="HAMAP" id="MF_00495">
    <property type="entry name" value="GPH_hydrolase_bact"/>
    <property type="match status" value="1"/>
</dbReference>
<evidence type="ECO:0000256" key="2">
    <source>
        <dbReference type="ARBA" id="ARBA00001946"/>
    </source>
</evidence>
<dbReference type="PANTHER" id="PTHR43434">
    <property type="entry name" value="PHOSPHOGLYCOLATE PHOSPHATASE"/>
    <property type="match status" value="1"/>
</dbReference>
<evidence type="ECO:0000313" key="12">
    <source>
        <dbReference type="Proteomes" id="UP000528964"/>
    </source>
</evidence>
<keyword evidence="12" id="KW-1185">Reference proteome</keyword>
<evidence type="ECO:0000256" key="6">
    <source>
        <dbReference type="ARBA" id="ARBA00022723"/>
    </source>
</evidence>
<comment type="similarity">
    <text evidence="4 10">Belongs to the HAD-like hydrolase superfamily. CbbY/CbbZ/Gph/YieH family.</text>
</comment>
<keyword evidence="7 10" id="KW-0378">Hydrolase</keyword>
<dbReference type="EC" id="3.1.3.18" evidence="5 10"/>
<feature type="binding site" evidence="10">
    <location>
        <position position="12"/>
    </location>
    <ligand>
        <name>Mg(2+)</name>
        <dbReference type="ChEBI" id="CHEBI:18420"/>
    </ligand>
</feature>
<evidence type="ECO:0000256" key="7">
    <source>
        <dbReference type="ARBA" id="ARBA00022801"/>
    </source>
</evidence>
<gene>
    <name evidence="11" type="ORF">GGR24_003195</name>
</gene>
<dbReference type="GO" id="GO:0008967">
    <property type="term" value="F:phosphoglycolate phosphatase activity"/>
    <property type="evidence" value="ECO:0007669"/>
    <property type="project" value="UniProtKB-UniRule"/>
</dbReference>
<dbReference type="UniPathway" id="UPA00865">
    <property type="reaction ID" value="UER00834"/>
</dbReference>
<comment type="cofactor">
    <cofactor evidence="2 10">
        <name>Mg(2+)</name>
        <dbReference type="ChEBI" id="CHEBI:18420"/>
    </cofactor>
</comment>
<evidence type="ECO:0000256" key="1">
    <source>
        <dbReference type="ARBA" id="ARBA00000830"/>
    </source>
</evidence>
<comment type="catalytic activity">
    <reaction evidence="1 10">
        <text>2-phosphoglycolate + H2O = glycolate + phosphate</text>
        <dbReference type="Rhea" id="RHEA:14369"/>
        <dbReference type="ChEBI" id="CHEBI:15377"/>
        <dbReference type="ChEBI" id="CHEBI:29805"/>
        <dbReference type="ChEBI" id="CHEBI:43474"/>
        <dbReference type="ChEBI" id="CHEBI:58033"/>
        <dbReference type="EC" id="3.1.3.18"/>
    </reaction>
</comment>
<dbReference type="EMBL" id="JACIDR010000006">
    <property type="protein sequence ID" value="MBB3974514.1"/>
    <property type="molecule type" value="Genomic_DNA"/>
</dbReference>
<dbReference type="SFLD" id="SFLDS00003">
    <property type="entry name" value="Haloacid_Dehalogenase"/>
    <property type="match status" value="1"/>
</dbReference>
<dbReference type="SUPFAM" id="SSF56784">
    <property type="entry name" value="HAD-like"/>
    <property type="match status" value="1"/>
</dbReference>
<dbReference type="Gene3D" id="1.10.150.240">
    <property type="entry name" value="Putative phosphatase, domain 2"/>
    <property type="match status" value="1"/>
</dbReference>
<sequence>MSFSKPLTIVFDLDGTLVESAPDLVDALAVTLAAEGVAPLPYEQARDLIGAGARALVERGLAVAGHQVTPQRLNELHAFFLDHYAAHIAARTLPYPGCEAALDRLAARGATLAVCTNKVERLATQLLDELGLTARFAAIVGGDTFGVGKPDPTSLLGAIERAGGDRDRAIMVGDSAADVGAARAVGAPVVVATFGYTITPPQELGGDALIDHFDELEGAIERLGFS</sequence>
<evidence type="ECO:0000313" key="11">
    <source>
        <dbReference type="EMBL" id="MBB3974514.1"/>
    </source>
</evidence>
<name>A0A7W6D238_9HYPH</name>
<feature type="binding site" evidence="10">
    <location>
        <position position="174"/>
    </location>
    <ligand>
        <name>Mg(2+)</name>
        <dbReference type="ChEBI" id="CHEBI:18420"/>
    </ligand>
</feature>
<evidence type="ECO:0000256" key="9">
    <source>
        <dbReference type="ARBA" id="ARBA00023277"/>
    </source>
</evidence>
<dbReference type="Pfam" id="PF00702">
    <property type="entry name" value="Hydrolase"/>
    <property type="match status" value="1"/>
</dbReference>
<dbReference type="GO" id="GO:0006281">
    <property type="term" value="P:DNA repair"/>
    <property type="evidence" value="ECO:0007669"/>
    <property type="project" value="TreeGrafter"/>
</dbReference>
<comment type="caution">
    <text evidence="11">The sequence shown here is derived from an EMBL/GenBank/DDBJ whole genome shotgun (WGS) entry which is preliminary data.</text>
</comment>
<dbReference type="GO" id="GO:0005975">
    <property type="term" value="P:carbohydrate metabolic process"/>
    <property type="evidence" value="ECO:0007669"/>
    <property type="project" value="InterPro"/>
</dbReference>
<dbReference type="Proteomes" id="UP000528964">
    <property type="component" value="Unassembled WGS sequence"/>
</dbReference>
<dbReference type="NCBIfam" id="TIGR01449">
    <property type="entry name" value="PGP_bact"/>
    <property type="match status" value="1"/>
</dbReference>